<keyword evidence="2" id="KW-0479">Metal-binding</keyword>
<dbReference type="InterPro" id="IPR051319">
    <property type="entry name" value="Oligoribo/pAp-PDE_c-di-AMP_PDE"/>
</dbReference>
<dbReference type="SMART" id="SM01131">
    <property type="entry name" value="DHHA2"/>
    <property type="match status" value="1"/>
</dbReference>
<dbReference type="InterPro" id="IPR038763">
    <property type="entry name" value="DHH_sf"/>
</dbReference>
<dbReference type="InterPro" id="IPR001667">
    <property type="entry name" value="DDH_dom"/>
</dbReference>
<reference evidence="6 7" key="1">
    <citation type="journal article" date="2016" name="Nat. Commun.">
        <title>Thousands of microbial genomes shed light on interconnected biogeochemical processes in an aquifer system.</title>
        <authorList>
            <person name="Anantharaman K."/>
            <person name="Brown C.T."/>
            <person name="Hug L.A."/>
            <person name="Sharon I."/>
            <person name="Castelle C.J."/>
            <person name="Probst A.J."/>
            <person name="Thomas B.C."/>
            <person name="Singh A."/>
            <person name="Wilkins M.J."/>
            <person name="Karaoz U."/>
            <person name="Brodie E.L."/>
            <person name="Williams K.H."/>
            <person name="Hubbard S.S."/>
            <person name="Banfield J.F."/>
        </authorList>
    </citation>
    <scope>NUCLEOTIDE SEQUENCE [LARGE SCALE GENOMIC DNA]</scope>
</reference>
<dbReference type="GO" id="GO:0005737">
    <property type="term" value="C:cytoplasm"/>
    <property type="evidence" value="ECO:0007669"/>
    <property type="project" value="InterPro"/>
</dbReference>
<dbReference type="Gene3D" id="3.90.1640.10">
    <property type="entry name" value="inorganic pyrophosphatase (n-terminal core)"/>
    <property type="match status" value="1"/>
</dbReference>
<accession>A0A1F5P6D8</accession>
<dbReference type="Pfam" id="PF02833">
    <property type="entry name" value="DHHA2"/>
    <property type="match status" value="1"/>
</dbReference>
<gene>
    <name evidence="6" type="ORF">A3J48_00215</name>
</gene>
<keyword evidence="4" id="KW-0464">Manganese</keyword>
<dbReference type="EMBL" id="MFES01000026">
    <property type="protein sequence ID" value="OGE85527.1"/>
    <property type="molecule type" value="Genomic_DNA"/>
</dbReference>
<organism evidence="6 7">
    <name type="scientific">Candidatus Doudnabacteria bacterium RIFCSPHIGHO2_02_FULL_46_11</name>
    <dbReference type="NCBI Taxonomy" id="1817832"/>
    <lineage>
        <taxon>Bacteria</taxon>
        <taxon>Candidatus Doudnaibacteriota</taxon>
    </lineage>
</organism>
<name>A0A1F5P6D8_9BACT</name>
<dbReference type="Proteomes" id="UP000176786">
    <property type="component" value="Unassembled WGS sequence"/>
</dbReference>
<dbReference type="InterPro" id="IPR004097">
    <property type="entry name" value="DHHA2"/>
</dbReference>
<dbReference type="PANTHER" id="PTHR47618">
    <property type="entry name" value="BIFUNCTIONAL OLIGORIBONUCLEASE AND PAP PHOSPHATASE NRNA"/>
    <property type="match status" value="1"/>
</dbReference>
<evidence type="ECO:0000313" key="7">
    <source>
        <dbReference type="Proteomes" id="UP000176786"/>
    </source>
</evidence>
<keyword evidence="3" id="KW-0378">Hydrolase</keyword>
<dbReference type="AlphaFoldDB" id="A0A1F5P6D8"/>
<evidence type="ECO:0000259" key="5">
    <source>
        <dbReference type="SMART" id="SM01131"/>
    </source>
</evidence>
<dbReference type="GO" id="GO:0046872">
    <property type="term" value="F:metal ion binding"/>
    <property type="evidence" value="ECO:0007669"/>
    <property type="project" value="UniProtKB-KW"/>
</dbReference>
<comment type="caution">
    <text evidence="6">The sequence shown here is derived from an EMBL/GenBank/DDBJ whole genome shotgun (WGS) entry which is preliminary data.</text>
</comment>
<dbReference type="Pfam" id="PF01368">
    <property type="entry name" value="DHH"/>
    <property type="match status" value="1"/>
</dbReference>
<sequence length="318" mass="35971">MHAYLGYSFNMEQSPILVTSYVNPDLDGFSCAVAYAELLNKLDKPAIAGIFGRPLEEVNFVNEKFKILVPRISEKFNKVILVDTSEINNIPEGISIDEIIEVIDHRKNNHAESFKNAKIQIELVGSAATLVAEKFKQANITPSENSAAFLLMAIISNTLNFQSKTTTERDKEIAHWLKTHIALPANFVHQMFAAKSDLSGSRLQQNLEDDAASFDLGGKKVSILQLEIIDAERLVKERKTEILEEIERQNKVFKLDLIFLTIIDLEKNFNLFVTRNNLTQKALEAILQVKFTDNVAKRPGLIMRKEIVPLIKNYLENV</sequence>
<dbReference type="InterPro" id="IPR038222">
    <property type="entry name" value="DHHA2_dom_sf"/>
</dbReference>
<dbReference type="Gene3D" id="3.10.310.20">
    <property type="entry name" value="DHHA2 domain"/>
    <property type="match status" value="1"/>
</dbReference>
<dbReference type="PANTHER" id="PTHR47618:SF2">
    <property type="entry name" value="CYCLIC-DI-AMP PHOSPHODIESTERASE GDPP"/>
    <property type="match status" value="1"/>
</dbReference>
<dbReference type="SUPFAM" id="SSF64182">
    <property type="entry name" value="DHH phosphoesterases"/>
    <property type="match status" value="1"/>
</dbReference>
<evidence type="ECO:0000256" key="1">
    <source>
        <dbReference type="ARBA" id="ARBA00001936"/>
    </source>
</evidence>
<evidence type="ECO:0000256" key="2">
    <source>
        <dbReference type="ARBA" id="ARBA00022723"/>
    </source>
</evidence>
<proteinExistence type="predicted"/>
<evidence type="ECO:0000256" key="4">
    <source>
        <dbReference type="ARBA" id="ARBA00023211"/>
    </source>
</evidence>
<evidence type="ECO:0000256" key="3">
    <source>
        <dbReference type="ARBA" id="ARBA00022801"/>
    </source>
</evidence>
<protein>
    <recommendedName>
        <fullName evidence="5">DHHA2 domain-containing protein</fullName>
    </recommendedName>
</protein>
<comment type="cofactor">
    <cofactor evidence="1">
        <name>Mn(2+)</name>
        <dbReference type="ChEBI" id="CHEBI:29035"/>
    </cofactor>
</comment>
<evidence type="ECO:0000313" key="6">
    <source>
        <dbReference type="EMBL" id="OGE85527.1"/>
    </source>
</evidence>
<feature type="domain" description="DHHA2" evidence="5">
    <location>
        <begin position="188"/>
        <end position="315"/>
    </location>
</feature>
<dbReference type="STRING" id="1817832.A3J48_00215"/>
<dbReference type="GO" id="GO:0016462">
    <property type="term" value="F:pyrophosphatase activity"/>
    <property type="evidence" value="ECO:0007669"/>
    <property type="project" value="InterPro"/>
</dbReference>